<accession>A0A364NUZ1</accession>
<evidence type="ECO:0008006" key="4">
    <source>
        <dbReference type="Google" id="ProtNLM"/>
    </source>
</evidence>
<dbReference type="EMBL" id="PGTO01000016">
    <property type="protein sequence ID" value="RAU20820.1"/>
    <property type="molecule type" value="Genomic_DNA"/>
</dbReference>
<evidence type="ECO:0000256" key="1">
    <source>
        <dbReference type="SAM" id="SignalP"/>
    </source>
</evidence>
<proteinExistence type="predicted"/>
<gene>
    <name evidence="2" type="ORF">CU669_16230</name>
</gene>
<keyword evidence="3" id="KW-1185">Reference proteome</keyword>
<protein>
    <recommendedName>
        <fullName evidence="4">DUF3261 domain-containing protein</fullName>
    </recommendedName>
</protein>
<dbReference type="AlphaFoldDB" id="A0A364NUZ1"/>
<dbReference type="OrthoDB" id="8159261at2"/>
<sequence length="195" mass="21422">MLSFANYSFYRSAMRRFALCLLCVVLPGCAAAPTSGEQVLVAPGITLDLPSPADLGRSVEVVQLVTARHDGESFVFEGRLLIRPDRLVLVGSDSMGRRAMTVTWEAGKVEVERASWLPETLRPENILADIVLLYWPEAVVRNAIKGAELTQWAGNRRVGDAILVSWQGEPWSGGSRLRNIPWGYDLDIQSVTVGP</sequence>
<feature type="chain" id="PRO_5016644587" description="DUF3261 domain-containing protein" evidence="1">
    <location>
        <begin position="31"/>
        <end position="195"/>
    </location>
</feature>
<reference evidence="2 3" key="1">
    <citation type="submission" date="2017-11" db="EMBL/GenBank/DDBJ databases">
        <title>Draft genome sequence of magnetotactic bacterium Magnetospirillum kuznetsovii LBB-42.</title>
        <authorList>
            <person name="Grouzdev D.S."/>
            <person name="Rysina M.S."/>
            <person name="Baslerov R.V."/>
            <person name="Koziaeva V."/>
        </authorList>
    </citation>
    <scope>NUCLEOTIDE SEQUENCE [LARGE SCALE GENOMIC DNA]</scope>
    <source>
        <strain evidence="2 3">LBB-42</strain>
    </source>
</reference>
<dbReference type="Pfam" id="PF11659">
    <property type="entry name" value="DUF3261"/>
    <property type="match status" value="1"/>
</dbReference>
<feature type="signal peptide" evidence="1">
    <location>
        <begin position="1"/>
        <end position="30"/>
    </location>
</feature>
<keyword evidence="1" id="KW-0732">Signal</keyword>
<dbReference type="Proteomes" id="UP000251075">
    <property type="component" value="Unassembled WGS sequence"/>
</dbReference>
<name>A0A364NUZ1_9PROT</name>
<evidence type="ECO:0000313" key="2">
    <source>
        <dbReference type="EMBL" id="RAU20820.1"/>
    </source>
</evidence>
<organism evidence="2 3">
    <name type="scientific">Paramagnetospirillum kuznetsovii</name>
    <dbReference type="NCBI Taxonomy" id="2053833"/>
    <lineage>
        <taxon>Bacteria</taxon>
        <taxon>Pseudomonadati</taxon>
        <taxon>Pseudomonadota</taxon>
        <taxon>Alphaproteobacteria</taxon>
        <taxon>Rhodospirillales</taxon>
        <taxon>Magnetospirillaceae</taxon>
        <taxon>Paramagnetospirillum</taxon>
    </lineage>
</organism>
<evidence type="ECO:0000313" key="3">
    <source>
        <dbReference type="Proteomes" id="UP000251075"/>
    </source>
</evidence>
<comment type="caution">
    <text evidence="2">The sequence shown here is derived from an EMBL/GenBank/DDBJ whole genome shotgun (WGS) entry which is preliminary data.</text>
</comment>
<dbReference type="InterPro" id="IPR021675">
    <property type="entry name" value="DUF3261"/>
</dbReference>